<dbReference type="SUPFAM" id="SSF64153">
    <property type="entry name" value="YjeF N-terminal domain-like"/>
    <property type="match status" value="1"/>
</dbReference>
<feature type="binding site" evidence="18">
    <location>
        <position position="130"/>
    </location>
    <ligand>
        <name>K(+)</name>
        <dbReference type="ChEBI" id="CHEBI:29103"/>
    </ligand>
</feature>
<dbReference type="HAMAP" id="MF_01965">
    <property type="entry name" value="NADHX_dehydratase"/>
    <property type="match status" value="1"/>
</dbReference>
<feature type="binding site" evidence="17">
    <location>
        <begin position="410"/>
        <end position="414"/>
    </location>
    <ligand>
        <name>AMP</name>
        <dbReference type="ChEBI" id="CHEBI:456215"/>
    </ligand>
</feature>
<feature type="binding site" evidence="17">
    <location>
        <position position="262"/>
    </location>
    <ligand>
        <name>(6S)-NADPHX</name>
        <dbReference type="ChEBI" id="CHEBI:64076"/>
    </ligand>
</feature>
<comment type="caution">
    <text evidence="18">Lacks conserved residue(s) required for the propagation of feature annotation.</text>
</comment>
<comment type="catalytic activity">
    <reaction evidence="15 17 19">
        <text>(6S)-NADHX + ADP = AMP + phosphate + NADH + H(+)</text>
        <dbReference type="Rhea" id="RHEA:32223"/>
        <dbReference type="ChEBI" id="CHEBI:15378"/>
        <dbReference type="ChEBI" id="CHEBI:43474"/>
        <dbReference type="ChEBI" id="CHEBI:57945"/>
        <dbReference type="ChEBI" id="CHEBI:64074"/>
        <dbReference type="ChEBI" id="CHEBI:456215"/>
        <dbReference type="ChEBI" id="CHEBI:456216"/>
        <dbReference type="EC" id="4.2.1.136"/>
    </reaction>
</comment>
<dbReference type="InterPro" id="IPR036652">
    <property type="entry name" value="YjeF_N_dom_sf"/>
</dbReference>
<keyword evidence="5 18" id="KW-0479">Metal-binding</keyword>
<comment type="function">
    <text evidence="18">Catalyzes the epimerization of the S- and R-forms of NAD(P)HX, a damaged form of NAD(P)H that is a result of enzymatic or heat-dependent hydration. This is a prerequisite for the S-specific NAD(P)H-hydrate dehydratase to allow the repair of both epimers of NAD(P)HX.</text>
</comment>
<evidence type="ECO:0000256" key="10">
    <source>
        <dbReference type="ARBA" id="ARBA00023027"/>
    </source>
</evidence>
<evidence type="ECO:0000259" key="20">
    <source>
        <dbReference type="PROSITE" id="PS51383"/>
    </source>
</evidence>
<dbReference type="GO" id="GO:0046496">
    <property type="term" value="P:nicotinamide nucleotide metabolic process"/>
    <property type="evidence" value="ECO:0007669"/>
    <property type="project" value="UniProtKB-UniRule"/>
</dbReference>
<reference evidence="22 23" key="1">
    <citation type="submission" date="2018-07" db="EMBL/GenBank/DDBJ databases">
        <title>Genomic Encyclopedia of Type Strains, Phase III (KMG-III): the genomes of soil and plant-associated and newly described type strains.</title>
        <authorList>
            <person name="Whitman W."/>
        </authorList>
    </citation>
    <scope>NUCLEOTIDE SEQUENCE [LARGE SCALE GENOMIC DNA]</scope>
    <source>
        <strain evidence="22 23">CECT 8488</strain>
    </source>
</reference>
<comment type="similarity">
    <text evidence="18">Belongs to the NnrE/AIBP family.</text>
</comment>
<keyword evidence="11 18" id="KW-0413">Isomerase</keyword>
<comment type="function">
    <text evidence="17">Catalyzes the dehydration of the S-form of NAD(P)HX at the expense of ADP, which is converted to AMP. Together with NAD(P)HX epimerase, which catalyzes the epimerization of the S- and R-forms, the enzyme allows the repair of both epimers of NAD(P)HX, a damaged form of NAD(P)H that is a result of enzymatic or heat-dependent hydration.</text>
</comment>
<evidence type="ECO:0000256" key="11">
    <source>
        <dbReference type="ARBA" id="ARBA00023235"/>
    </source>
</evidence>
<dbReference type="NCBIfam" id="TIGR00197">
    <property type="entry name" value="yjeF_nterm"/>
    <property type="match status" value="1"/>
</dbReference>
<evidence type="ECO:0000256" key="12">
    <source>
        <dbReference type="ARBA" id="ARBA00023239"/>
    </source>
</evidence>
<comment type="function">
    <text evidence="14 19">Bifunctional enzyme that catalyzes the epimerization of the S- and R-forms of NAD(P)HX and the dehydration of the S-form of NAD(P)HX at the expense of ADP, which is converted to AMP. This allows the repair of both epimers of NAD(P)HX, a damaged form of NAD(P)H that is a result of enzymatic or heat-dependent hydration.</text>
</comment>
<organism evidence="22 23">
    <name type="scientific">Aestuariispira insulae</name>
    <dbReference type="NCBI Taxonomy" id="1461337"/>
    <lineage>
        <taxon>Bacteria</taxon>
        <taxon>Pseudomonadati</taxon>
        <taxon>Pseudomonadota</taxon>
        <taxon>Alphaproteobacteria</taxon>
        <taxon>Rhodospirillales</taxon>
        <taxon>Kiloniellaceae</taxon>
        <taxon>Aestuariispira</taxon>
    </lineage>
</organism>
<keyword evidence="6 17" id="KW-0547">Nucleotide-binding</keyword>
<feature type="domain" description="YjeF N-terminal" evidence="21">
    <location>
        <begin position="23"/>
        <end position="218"/>
    </location>
</feature>
<comment type="cofactor">
    <cofactor evidence="17">
        <name>Mg(2+)</name>
        <dbReference type="ChEBI" id="CHEBI:18420"/>
    </cofactor>
</comment>
<comment type="similarity">
    <text evidence="17">Belongs to the NnrD/CARKD family.</text>
</comment>
<dbReference type="Pfam" id="PF01256">
    <property type="entry name" value="Carb_kinase"/>
    <property type="match status" value="1"/>
</dbReference>
<dbReference type="InterPro" id="IPR030677">
    <property type="entry name" value="Nnr"/>
</dbReference>
<dbReference type="PROSITE" id="PS01050">
    <property type="entry name" value="YJEF_C_2"/>
    <property type="match status" value="1"/>
</dbReference>
<dbReference type="GO" id="GO:0052856">
    <property type="term" value="F:NAD(P)HX epimerase activity"/>
    <property type="evidence" value="ECO:0007669"/>
    <property type="project" value="UniProtKB-UniRule"/>
</dbReference>
<evidence type="ECO:0000256" key="8">
    <source>
        <dbReference type="ARBA" id="ARBA00022857"/>
    </source>
</evidence>
<feature type="binding site" evidence="17">
    <location>
        <position position="440"/>
    </location>
    <ligand>
        <name>(6S)-NADPHX</name>
        <dbReference type="ChEBI" id="CHEBI:64076"/>
    </ligand>
</feature>
<dbReference type="Gene3D" id="3.40.1190.20">
    <property type="match status" value="1"/>
</dbReference>
<keyword evidence="9 18" id="KW-0630">Potassium</keyword>
<dbReference type="CDD" id="cd01171">
    <property type="entry name" value="YXKO-related"/>
    <property type="match status" value="1"/>
</dbReference>
<dbReference type="Pfam" id="PF03853">
    <property type="entry name" value="YjeF_N"/>
    <property type="match status" value="1"/>
</dbReference>
<dbReference type="NCBIfam" id="TIGR00196">
    <property type="entry name" value="yjeF_cterm"/>
    <property type="match status" value="1"/>
</dbReference>
<keyword evidence="10 17" id="KW-0520">NAD</keyword>
<dbReference type="GO" id="GO:0046872">
    <property type="term" value="F:metal ion binding"/>
    <property type="evidence" value="ECO:0007669"/>
    <property type="project" value="UniProtKB-UniRule"/>
</dbReference>
<comment type="cofactor">
    <cofactor evidence="18 19">
        <name>K(+)</name>
        <dbReference type="ChEBI" id="CHEBI:29103"/>
    </cofactor>
    <text evidence="18 19">Binds 1 potassium ion per subunit.</text>
</comment>
<dbReference type="SUPFAM" id="SSF53613">
    <property type="entry name" value="Ribokinase-like"/>
    <property type="match status" value="1"/>
</dbReference>
<evidence type="ECO:0000256" key="19">
    <source>
        <dbReference type="PIRNR" id="PIRNR017184"/>
    </source>
</evidence>
<dbReference type="GO" id="GO:0005524">
    <property type="term" value="F:ATP binding"/>
    <property type="evidence" value="ECO:0007669"/>
    <property type="project" value="UniProtKB-UniRule"/>
</dbReference>
<feature type="domain" description="YjeF C-terminal" evidence="20">
    <location>
        <begin position="228"/>
        <end position="494"/>
    </location>
</feature>
<accession>A0A3D9HV17</accession>
<dbReference type="RefSeq" id="WP_115934492.1">
    <property type="nucleotide sequence ID" value="NZ_QRDW01000001.1"/>
</dbReference>
<evidence type="ECO:0000256" key="2">
    <source>
        <dbReference type="ARBA" id="ARBA00000909"/>
    </source>
</evidence>
<feature type="binding site" evidence="17">
    <location>
        <position position="325"/>
    </location>
    <ligand>
        <name>(6S)-NADPHX</name>
        <dbReference type="ChEBI" id="CHEBI:64076"/>
    </ligand>
</feature>
<comment type="subunit">
    <text evidence="17">Homotetramer.</text>
</comment>
<gene>
    <name evidence="18" type="primary">nnrE</name>
    <name evidence="17" type="synonym">nnrD</name>
    <name evidence="22" type="ORF">DFP90_101125</name>
</gene>
<dbReference type="InterPro" id="IPR004443">
    <property type="entry name" value="YjeF_N_dom"/>
</dbReference>
<feature type="binding site" evidence="17">
    <location>
        <position position="439"/>
    </location>
    <ligand>
        <name>AMP</name>
        <dbReference type="ChEBI" id="CHEBI:456215"/>
    </ligand>
</feature>
<evidence type="ECO:0000256" key="6">
    <source>
        <dbReference type="ARBA" id="ARBA00022741"/>
    </source>
</evidence>
<dbReference type="PROSITE" id="PS51385">
    <property type="entry name" value="YJEF_N"/>
    <property type="match status" value="1"/>
</dbReference>
<dbReference type="EMBL" id="QRDW01000001">
    <property type="protein sequence ID" value="RED53338.1"/>
    <property type="molecule type" value="Genomic_DNA"/>
</dbReference>
<dbReference type="EC" id="4.2.1.136" evidence="19"/>
<comment type="similarity">
    <text evidence="3 19">In the N-terminal section; belongs to the NnrE/AIBP family.</text>
</comment>
<evidence type="ECO:0000256" key="5">
    <source>
        <dbReference type="ARBA" id="ARBA00022723"/>
    </source>
</evidence>
<dbReference type="InterPro" id="IPR017953">
    <property type="entry name" value="Carbohydrate_kinase_pred_CS"/>
</dbReference>
<comment type="catalytic activity">
    <reaction evidence="2 18 19">
        <text>(6R)-NADPHX = (6S)-NADPHX</text>
        <dbReference type="Rhea" id="RHEA:32227"/>
        <dbReference type="ChEBI" id="CHEBI:64076"/>
        <dbReference type="ChEBI" id="CHEBI:64077"/>
        <dbReference type="EC" id="5.1.99.6"/>
    </reaction>
</comment>
<feature type="binding site" evidence="17">
    <location>
        <position position="376"/>
    </location>
    <ligand>
        <name>(6S)-NADPHX</name>
        <dbReference type="ChEBI" id="CHEBI:64076"/>
    </ligand>
</feature>
<evidence type="ECO:0000256" key="15">
    <source>
        <dbReference type="ARBA" id="ARBA00048238"/>
    </source>
</evidence>
<dbReference type="Gene3D" id="3.40.50.10260">
    <property type="entry name" value="YjeF N-terminal domain"/>
    <property type="match status" value="1"/>
</dbReference>
<feature type="binding site" evidence="18">
    <location>
        <position position="164"/>
    </location>
    <ligand>
        <name>K(+)</name>
        <dbReference type="ChEBI" id="CHEBI:29103"/>
    </ligand>
</feature>
<comment type="similarity">
    <text evidence="4 19">In the C-terminal section; belongs to the NnrD/CARKD family.</text>
</comment>
<comment type="catalytic activity">
    <reaction evidence="16 17 19">
        <text>(6S)-NADPHX + ADP = AMP + phosphate + NADPH + H(+)</text>
        <dbReference type="Rhea" id="RHEA:32235"/>
        <dbReference type="ChEBI" id="CHEBI:15378"/>
        <dbReference type="ChEBI" id="CHEBI:43474"/>
        <dbReference type="ChEBI" id="CHEBI:57783"/>
        <dbReference type="ChEBI" id="CHEBI:64076"/>
        <dbReference type="ChEBI" id="CHEBI:456215"/>
        <dbReference type="ChEBI" id="CHEBI:456216"/>
        <dbReference type="EC" id="4.2.1.136"/>
    </reaction>
</comment>
<evidence type="ECO:0000256" key="1">
    <source>
        <dbReference type="ARBA" id="ARBA00000013"/>
    </source>
</evidence>
<evidence type="ECO:0000313" key="22">
    <source>
        <dbReference type="EMBL" id="RED53338.1"/>
    </source>
</evidence>
<dbReference type="EC" id="5.1.99.6" evidence="19"/>
<evidence type="ECO:0000256" key="18">
    <source>
        <dbReference type="HAMAP-Rule" id="MF_01966"/>
    </source>
</evidence>
<dbReference type="PIRSF" id="PIRSF017184">
    <property type="entry name" value="Nnr"/>
    <property type="match status" value="1"/>
</dbReference>
<dbReference type="PROSITE" id="PS51383">
    <property type="entry name" value="YJEF_C_3"/>
    <property type="match status" value="1"/>
</dbReference>
<dbReference type="GO" id="GO:0110051">
    <property type="term" value="P:metabolite repair"/>
    <property type="evidence" value="ECO:0007669"/>
    <property type="project" value="TreeGrafter"/>
</dbReference>
<evidence type="ECO:0000256" key="13">
    <source>
        <dbReference type="ARBA" id="ARBA00023268"/>
    </source>
</evidence>
<evidence type="ECO:0000259" key="21">
    <source>
        <dbReference type="PROSITE" id="PS51385"/>
    </source>
</evidence>
<protein>
    <recommendedName>
        <fullName evidence="19">Bifunctional NAD(P)H-hydrate repair enzyme</fullName>
    </recommendedName>
    <alternativeName>
        <fullName evidence="19">Nicotinamide nucleotide repair protein</fullName>
    </alternativeName>
    <domain>
        <recommendedName>
            <fullName evidence="19">ADP-dependent (S)-NAD(P)H-hydrate dehydratase</fullName>
            <ecNumber evidence="19">4.2.1.136</ecNumber>
        </recommendedName>
        <alternativeName>
            <fullName evidence="19">ADP-dependent NAD(P)HX dehydratase</fullName>
        </alternativeName>
    </domain>
    <domain>
        <recommendedName>
            <fullName evidence="19">NAD(P)H-hydrate epimerase</fullName>
            <ecNumber evidence="19">5.1.99.6</ecNumber>
        </recommendedName>
    </domain>
</protein>
<dbReference type="OrthoDB" id="9806925at2"/>
<feature type="binding site" evidence="18">
    <location>
        <position position="70"/>
    </location>
    <ligand>
        <name>K(+)</name>
        <dbReference type="ChEBI" id="CHEBI:29103"/>
    </ligand>
</feature>
<proteinExistence type="inferred from homology"/>
<evidence type="ECO:0000256" key="17">
    <source>
        <dbReference type="HAMAP-Rule" id="MF_01965"/>
    </source>
</evidence>
<dbReference type="Proteomes" id="UP000256845">
    <property type="component" value="Unassembled WGS sequence"/>
</dbReference>
<name>A0A3D9HV17_9PROT</name>
<keyword evidence="7 17" id="KW-0067">ATP-binding</keyword>
<dbReference type="GO" id="GO:0052855">
    <property type="term" value="F:ADP-dependent NAD(P)H-hydrate dehydratase activity"/>
    <property type="evidence" value="ECO:0007669"/>
    <property type="project" value="UniProtKB-UniRule"/>
</dbReference>
<feature type="binding site" evidence="18">
    <location>
        <begin position="69"/>
        <end position="73"/>
    </location>
    <ligand>
        <name>(6S)-NADPHX</name>
        <dbReference type="ChEBI" id="CHEBI:64076"/>
    </ligand>
</feature>
<evidence type="ECO:0000256" key="9">
    <source>
        <dbReference type="ARBA" id="ARBA00022958"/>
    </source>
</evidence>
<evidence type="ECO:0000256" key="4">
    <source>
        <dbReference type="ARBA" id="ARBA00009524"/>
    </source>
</evidence>
<keyword evidence="8 17" id="KW-0521">NADP</keyword>
<sequence length="496" mass="52078">MTSNARGWPDYTTDLNILTVAQCYQADQEAMARGITGETLMEAAGAAIAREILARWPSGKAAILCGPGNNGGDGFVVARLLKEAGWQVVVGLLGEWSQLRGDASTMAQRWGEDVRPLTVEILDGATLVVDALFGAGLSKPVEGIAAETLEAIGQVPVVAVDVPSGLHGDSTEILGTARPADLTVTFFRPKRAHRTYPGALHCGEVVVADIGIPAEVLDQIAPTLWENDLELWRDRLPRPGWRDNKFSRGMLAMAAGVEMTGAARLAARAAQRAGAGYVLLASPEKASTLYRVSLESVVVKGYRDTLGYSEIISDERVNACLIGPGLGTDFGGMEKVLATLRREVPTVLDADALSLFEGNSELLFENLHGGCVLTPHAGEFKRLFPEFGGEDYLALALAAAKKTGAVILLKGANTFIASPEGEIIVNTGASADLATAGTGDVLAGLIAGILAQTGEPLLSASIGAWMHSRAGKLAGPGLIAEDLSPLIPKILNEINR</sequence>
<comment type="caution">
    <text evidence="22">The sequence shown here is derived from an EMBL/GenBank/DDBJ whole genome shotgun (WGS) entry which is preliminary data.</text>
</comment>
<dbReference type="HAMAP" id="MF_01966">
    <property type="entry name" value="NADHX_epimerase"/>
    <property type="match status" value="1"/>
</dbReference>
<evidence type="ECO:0000313" key="23">
    <source>
        <dbReference type="Proteomes" id="UP000256845"/>
    </source>
</evidence>
<dbReference type="AlphaFoldDB" id="A0A3D9HV17"/>
<keyword evidence="23" id="KW-1185">Reference proteome</keyword>
<dbReference type="PANTHER" id="PTHR12592">
    <property type="entry name" value="ATP-DEPENDENT (S)-NAD(P)H-HYDRATE DEHYDRATASE FAMILY MEMBER"/>
    <property type="match status" value="1"/>
</dbReference>
<keyword evidence="13" id="KW-0511">Multifunctional enzyme</keyword>
<dbReference type="InterPro" id="IPR029056">
    <property type="entry name" value="Ribokinase-like"/>
</dbReference>
<evidence type="ECO:0000256" key="7">
    <source>
        <dbReference type="ARBA" id="ARBA00022840"/>
    </source>
</evidence>
<evidence type="ECO:0000256" key="16">
    <source>
        <dbReference type="ARBA" id="ARBA00049209"/>
    </source>
</evidence>
<feature type="binding site" evidence="18">
    <location>
        <position position="161"/>
    </location>
    <ligand>
        <name>(6S)-NADPHX</name>
        <dbReference type="ChEBI" id="CHEBI:64076"/>
    </ligand>
</feature>
<dbReference type="InterPro" id="IPR000631">
    <property type="entry name" value="CARKD"/>
</dbReference>
<evidence type="ECO:0000256" key="14">
    <source>
        <dbReference type="ARBA" id="ARBA00025153"/>
    </source>
</evidence>
<dbReference type="PANTHER" id="PTHR12592:SF0">
    <property type="entry name" value="ATP-DEPENDENT (S)-NAD(P)H-HYDRATE DEHYDRATASE"/>
    <property type="match status" value="1"/>
</dbReference>
<feature type="binding site" evidence="18">
    <location>
        <begin position="134"/>
        <end position="140"/>
    </location>
    <ligand>
        <name>(6S)-NADPHX</name>
        <dbReference type="ChEBI" id="CHEBI:64076"/>
    </ligand>
</feature>
<keyword evidence="12 17" id="KW-0456">Lyase</keyword>
<comment type="catalytic activity">
    <reaction evidence="1 18 19">
        <text>(6R)-NADHX = (6S)-NADHX</text>
        <dbReference type="Rhea" id="RHEA:32215"/>
        <dbReference type="ChEBI" id="CHEBI:64074"/>
        <dbReference type="ChEBI" id="CHEBI:64075"/>
        <dbReference type="EC" id="5.1.99.6"/>
    </reaction>
</comment>
<evidence type="ECO:0000256" key="3">
    <source>
        <dbReference type="ARBA" id="ARBA00006001"/>
    </source>
</evidence>